<feature type="region of interest" description="Disordered" evidence="1">
    <location>
        <begin position="73"/>
        <end position="106"/>
    </location>
</feature>
<reference evidence="2 3" key="1">
    <citation type="journal article" date="2024" name="BMC Genomics">
        <title>Genome assembly of redclaw crayfish (Cherax quadricarinatus) provides insights into its immune adaptation and hypoxia tolerance.</title>
        <authorList>
            <person name="Liu Z."/>
            <person name="Zheng J."/>
            <person name="Li H."/>
            <person name="Fang K."/>
            <person name="Wang S."/>
            <person name="He J."/>
            <person name="Zhou D."/>
            <person name="Weng S."/>
            <person name="Chi M."/>
            <person name="Gu Z."/>
            <person name="He J."/>
            <person name="Li F."/>
            <person name="Wang M."/>
        </authorList>
    </citation>
    <scope>NUCLEOTIDE SEQUENCE [LARGE SCALE GENOMIC DNA]</scope>
    <source>
        <strain evidence="2">ZL_2023a</strain>
    </source>
</reference>
<name>A0AAW0WMV8_CHEQU</name>
<accession>A0AAW0WMV8</accession>
<dbReference type="EMBL" id="JARKIK010000053">
    <property type="protein sequence ID" value="KAK8733513.1"/>
    <property type="molecule type" value="Genomic_DNA"/>
</dbReference>
<keyword evidence="3" id="KW-1185">Reference proteome</keyword>
<dbReference type="Proteomes" id="UP001445076">
    <property type="component" value="Unassembled WGS sequence"/>
</dbReference>
<comment type="caution">
    <text evidence="2">The sequence shown here is derived from an EMBL/GenBank/DDBJ whole genome shotgun (WGS) entry which is preliminary data.</text>
</comment>
<evidence type="ECO:0000313" key="2">
    <source>
        <dbReference type="EMBL" id="KAK8733513.1"/>
    </source>
</evidence>
<dbReference type="AlphaFoldDB" id="A0AAW0WMV8"/>
<organism evidence="2 3">
    <name type="scientific">Cherax quadricarinatus</name>
    <name type="common">Australian red claw crayfish</name>
    <dbReference type="NCBI Taxonomy" id="27406"/>
    <lineage>
        <taxon>Eukaryota</taxon>
        <taxon>Metazoa</taxon>
        <taxon>Ecdysozoa</taxon>
        <taxon>Arthropoda</taxon>
        <taxon>Crustacea</taxon>
        <taxon>Multicrustacea</taxon>
        <taxon>Malacostraca</taxon>
        <taxon>Eumalacostraca</taxon>
        <taxon>Eucarida</taxon>
        <taxon>Decapoda</taxon>
        <taxon>Pleocyemata</taxon>
        <taxon>Astacidea</taxon>
        <taxon>Parastacoidea</taxon>
        <taxon>Parastacidae</taxon>
        <taxon>Cherax</taxon>
    </lineage>
</organism>
<evidence type="ECO:0000256" key="1">
    <source>
        <dbReference type="SAM" id="MobiDB-lite"/>
    </source>
</evidence>
<gene>
    <name evidence="2" type="ORF">OTU49_006336</name>
</gene>
<feature type="compositionally biased region" description="Polar residues" evidence="1">
    <location>
        <begin position="79"/>
        <end position="96"/>
    </location>
</feature>
<sequence>MRDLWYETYLDLDQLTDTGVSTTSLGDLALPHLTSSHVTFPTLPVTSSSPSPPVQALAPLKYSPASPDVPIDFGYNSGVDVTQESPLAPEDTTSVPHPSFTPPHSHAHNMLVLQPQWGDAAEC</sequence>
<protein>
    <submittedName>
        <fullName evidence="2">Uncharacterized protein</fullName>
    </submittedName>
</protein>
<evidence type="ECO:0000313" key="3">
    <source>
        <dbReference type="Proteomes" id="UP001445076"/>
    </source>
</evidence>
<proteinExistence type="predicted"/>